<accession>A0ABQ2JHD8</accession>
<dbReference type="EMBL" id="BMOR01000026">
    <property type="protein sequence ID" value="GGN45446.1"/>
    <property type="molecule type" value="Genomic_DNA"/>
</dbReference>
<evidence type="ECO:0000313" key="2">
    <source>
        <dbReference type="Proteomes" id="UP000645517"/>
    </source>
</evidence>
<organism evidence="1 2">
    <name type="scientific">Deinococcus daejeonensis</name>
    <dbReference type="NCBI Taxonomy" id="1007098"/>
    <lineage>
        <taxon>Bacteria</taxon>
        <taxon>Thermotogati</taxon>
        <taxon>Deinococcota</taxon>
        <taxon>Deinococci</taxon>
        <taxon>Deinococcales</taxon>
        <taxon>Deinococcaceae</taxon>
        <taxon>Deinococcus</taxon>
    </lineage>
</organism>
<proteinExistence type="predicted"/>
<name>A0ABQ2JHD8_9DEIO</name>
<comment type="caution">
    <text evidence="1">The sequence shown here is derived from an EMBL/GenBank/DDBJ whole genome shotgun (WGS) entry which is preliminary data.</text>
</comment>
<evidence type="ECO:0000313" key="1">
    <source>
        <dbReference type="EMBL" id="GGN45446.1"/>
    </source>
</evidence>
<sequence>MVQAQIRVPGAGAHAQQPRGLGAVALPGAADALLPLPAVRDVEQQRQGRQVREVLVGPVDQPDVVGFLVPGLLGAAGAEAVGAAVLTVLAT</sequence>
<protein>
    <submittedName>
        <fullName evidence="1">Uncharacterized protein</fullName>
    </submittedName>
</protein>
<gene>
    <name evidence="1" type="ORF">GCM10010842_34970</name>
</gene>
<dbReference type="Proteomes" id="UP000645517">
    <property type="component" value="Unassembled WGS sequence"/>
</dbReference>
<reference evidence="2" key="1">
    <citation type="journal article" date="2019" name="Int. J. Syst. Evol. Microbiol.">
        <title>The Global Catalogue of Microorganisms (GCM) 10K type strain sequencing project: providing services to taxonomists for standard genome sequencing and annotation.</title>
        <authorList>
            <consortium name="The Broad Institute Genomics Platform"/>
            <consortium name="The Broad Institute Genome Sequencing Center for Infectious Disease"/>
            <person name="Wu L."/>
            <person name="Ma J."/>
        </authorList>
    </citation>
    <scope>NUCLEOTIDE SEQUENCE [LARGE SCALE GENOMIC DNA]</scope>
    <source>
        <strain evidence="2">JCM 16918</strain>
    </source>
</reference>
<keyword evidence="2" id="KW-1185">Reference proteome</keyword>